<reference evidence="7 8" key="1">
    <citation type="journal article" date="2016" name="Int. J. Syst. Evol. Microbiol.">
        <title>Pseudaminobacter manganicus sp. nov., isolated from sludge of a manganese mine.</title>
        <authorList>
            <person name="Li J."/>
            <person name="Huang J."/>
            <person name="Liao S."/>
            <person name="Wang G."/>
        </authorList>
    </citation>
    <scope>NUCLEOTIDE SEQUENCE [LARGE SCALE GENOMIC DNA]</scope>
    <source>
        <strain evidence="7 8">JH-7</strain>
    </source>
</reference>
<evidence type="ECO:0000313" key="8">
    <source>
        <dbReference type="Proteomes" id="UP000191905"/>
    </source>
</evidence>
<dbReference type="Gene3D" id="1.10.150.290">
    <property type="entry name" value="S-adenosyl-L-methionine-dependent methyltransferases"/>
    <property type="match status" value="1"/>
</dbReference>
<dbReference type="InterPro" id="IPR041698">
    <property type="entry name" value="Methyltransf_25"/>
</dbReference>
<evidence type="ECO:0000256" key="3">
    <source>
        <dbReference type="ARBA" id="ARBA00022679"/>
    </source>
</evidence>
<evidence type="ECO:0000256" key="5">
    <source>
        <dbReference type="HAMAP-Rule" id="MF_00560"/>
    </source>
</evidence>
<evidence type="ECO:0000256" key="2">
    <source>
        <dbReference type="ARBA" id="ARBA00022603"/>
    </source>
</evidence>
<dbReference type="SUPFAM" id="SSF53335">
    <property type="entry name" value="S-adenosyl-L-methionine-dependent methyltransferases"/>
    <property type="match status" value="1"/>
</dbReference>
<dbReference type="GO" id="GO:0030798">
    <property type="term" value="F:trans-aconitate 2-methyltransferase activity"/>
    <property type="evidence" value="ECO:0007669"/>
    <property type="project" value="UniProtKB-UniRule"/>
</dbReference>
<dbReference type="PANTHER" id="PTHR43861">
    <property type="entry name" value="TRANS-ACONITATE 2-METHYLTRANSFERASE-RELATED"/>
    <property type="match status" value="1"/>
</dbReference>
<accession>A0A1V8RVU3</accession>
<dbReference type="GO" id="GO:0032259">
    <property type="term" value="P:methylation"/>
    <property type="evidence" value="ECO:0007669"/>
    <property type="project" value="UniProtKB-KW"/>
</dbReference>
<feature type="domain" description="Methyltransferase" evidence="6">
    <location>
        <begin position="35"/>
        <end position="124"/>
    </location>
</feature>
<keyword evidence="3 5" id="KW-0808">Transferase</keyword>
<dbReference type="InterPro" id="IPR023149">
    <property type="entry name" value="Trans_acon_MeTrfase_C"/>
</dbReference>
<comment type="caution">
    <text evidence="7">The sequence shown here is derived from an EMBL/GenBank/DDBJ whole genome shotgun (WGS) entry which is preliminary data.</text>
</comment>
<evidence type="ECO:0000313" key="7">
    <source>
        <dbReference type="EMBL" id="OQM77330.1"/>
    </source>
</evidence>
<gene>
    <name evidence="5" type="primary">tam</name>
    <name evidence="7" type="ORF">BFN67_00305</name>
</gene>
<dbReference type="GO" id="GO:0005737">
    <property type="term" value="C:cytoplasm"/>
    <property type="evidence" value="ECO:0007669"/>
    <property type="project" value="UniProtKB-SubCell"/>
</dbReference>
<dbReference type="HAMAP" id="MF_00560">
    <property type="entry name" value="Tran_acon_Me_trans"/>
    <property type="match status" value="1"/>
</dbReference>
<dbReference type="AlphaFoldDB" id="A0A1V8RVU3"/>
<comment type="subcellular location">
    <subcellularLocation>
        <location evidence="5">Cytoplasm</location>
    </subcellularLocation>
</comment>
<dbReference type="NCBIfam" id="NF002463">
    <property type="entry name" value="PRK01683.1"/>
    <property type="match status" value="1"/>
</dbReference>
<dbReference type="STRING" id="1873176.BFN67_00305"/>
<keyword evidence="8" id="KW-1185">Reference proteome</keyword>
<evidence type="ECO:0000256" key="1">
    <source>
        <dbReference type="ARBA" id="ARBA00022490"/>
    </source>
</evidence>
<comment type="catalytic activity">
    <reaction evidence="5">
        <text>trans-aconitate + S-adenosyl-L-methionine = (E)-3-(methoxycarbonyl)pent-2-enedioate + S-adenosyl-L-homocysteine</text>
        <dbReference type="Rhea" id="RHEA:14969"/>
        <dbReference type="ChEBI" id="CHEBI:15708"/>
        <dbReference type="ChEBI" id="CHEBI:57470"/>
        <dbReference type="ChEBI" id="CHEBI:57856"/>
        <dbReference type="ChEBI" id="CHEBI:59789"/>
        <dbReference type="EC" id="2.1.1.144"/>
    </reaction>
</comment>
<keyword evidence="2 5" id="KW-0489">Methyltransferase</keyword>
<dbReference type="OrthoDB" id="9795085at2"/>
<organism evidence="7 8">
    <name type="scientific">Manganibacter manganicus</name>
    <dbReference type="NCBI Taxonomy" id="1873176"/>
    <lineage>
        <taxon>Bacteria</taxon>
        <taxon>Pseudomonadati</taxon>
        <taxon>Pseudomonadota</taxon>
        <taxon>Alphaproteobacteria</taxon>
        <taxon>Hyphomicrobiales</taxon>
        <taxon>Phyllobacteriaceae</taxon>
        <taxon>Manganibacter</taxon>
    </lineage>
</organism>
<comment type="similarity">
    <text evidence="5">Belongs to the methyltransferase superfamily. Tam family.</text>
</comment>
<dbReference type="EC" id="2.1.1.144" evidence="5"/>
<proteinExistence type="inferred from homology"/>
<sequence length="256" mass="28636">MADWSASLYLKFEDERTRPARDLLAQVPIDRPRRVVDIGCGPGNSTELLAARWPQAQVSGFDTSPDMIDKAQKRLPGLTFELADAATWQPAKPVDVIFANAVFQWLPEHPAILKRLMGFLTPGGVLAVQMPDNLGEPSHSLMVEAAAESPFADKLRNAQKAPLPPVSTYYDLLLPLSDRLDIWHTIYNHPLAGADAVVEWLKATGLRPFLDPLTDDERRWFLDRYAAKLRQAYQPAAGGKVLLRFPRLFISARRKS</sequence>
<dbReference type="Gene3D" id="3.40.50.150">
    <property type="entry name" value="Vaccinia Virus protein VP39"/>
    <property type="match status" value="1"/>
</dbReference>
<name>A0A1V8RVU3_9HYPH</name>
<dbReference type="InterPro" id="IPR029063">
    <property type="entry name" value="SAM-dependent_MTases_sf"/>
</dbReference>
<dbReference type="EMBL" id="MDET01000001">
    <property type="protein sequence ID" value="OQM77330.1"/>
    <property type="molecule type" value="Genomic_DNA"/>
</dbReference>
<dbReference type="PANTHER" id="PTHR43861:SF1">
    <property type="entry name" value="TRANS-ACONITATE 2-METHYLTRANSFERASE"/>
    <property type="match status" value="1"/>
</dbReference>
<protein>
    <recommendedName>
        <fullName evidence="5">Trans-aconitate 2-methyltransferase</fullName>
        <ecNumber evidence="5">2.1.1.144</ecNumber>
    </recommendedName>
</protein>
<dbReference type="Proteomes" id="UP000191905">
    <property type="component" value="Unassembled WGS sequence"/>
</dbReference>
<dbReference type="CDD" id="cd02440">
    <property type="entry name" value="AdoMet_MTases"/>
    <property type="match status" value="1"/>
</dbReference>
<dbReference type="InterPro" id="IPR023506">
    <property type="entry name" value="Trans-aconitate_MeTrfase"/>
</dbReference>
<dbReference type="RefSeq" id="WP_080917597.1">
    <property type="nucleotide sequence ID" value="NZ_MDET01000001.1"/>
</dbReference>
<keyword evidence="1 5" id="KW-0963">Cytoplasm</keyword>
<keyword evidence="4 5" id="KW-0949">S-adenosyl-L-methionine</keyword>
<comment type="function">
    <text evidence="5">Catalyzes the S-adenosylmethionine monomethyl esterification of trans-aconitate.</text>
</comment>
<dbReference type="Pfam" id="PF13649">
    <property type="entry name" value="Methyltransf_25"/>
    <property type="match status" value="1"/>
</dbReference>
<evidence type="ECO:0000259" key="6">
    <source>
        <dbReference type="Pfam" id="PF13649"/>
    </source>
</evidence>
<evidence type="ECO:0000256" key="4">
    <source>
        <dbReference type="ARBA" id="ARBA00022691"/>
    </source>
</evidence>